<sequence length="115" mass="12581">MEAGEEKTGSLSAAQRRAEIRRRKLLMNSEDRMNRIVGYAKNESENNVQSSNVVLNLQQECPGVPQNPTSTSTSTGQSRGRHPHLPRDPLPSCQRLRGSAAALTVPPRRGGPHPC</sequence>
<dbReference type="Proteomes" id="UP000805704">
    <property type="component" value="Chromosome 19"/>
</dbReference>
<proteinExistence type="predicted"/>
<protein>
    <submittedName>
        <fullName evidence="1">Uncharacterized protein</fullName>
    </submittedName>
</protein>
<reference evidence="1" key="1">
    <citation type="submission" date="2020-04" db="EMBL/GenBank/DDBJ databases">
        <title>A chromosome-scale assembly and high-density genetic map of the yellow drum (Nibea albiflora) genome.</title>
        <authorList>
            <person name="Xu D."/>
            <person name="Zhang W."/>
            <person name="Chen R."/>
            <person name="Tan P."/>
            <person name="Wang L."/>
            <person name="Song H."/>
            <person name="Tian L."/>
            <person name="Zhu Q."/>
            <person name="Wang B."/>
        </authorList>
    </citation>
    <scope>NUCLEOTIDE SEQUENCE</scope>
    <source>
        <strain evidence="1">ZJHYS-2018</strain>
    </source>
</reference>
<accession>A0ACB7F3K9</accession>
<evidence type="ECO:0000313" key="2">
    <source>
        <dbReference type="Proteomes" id="UP000805704"/>
    </source>
</evidence>
<comment type="caution">
    <text evidence="1">The sequence shown here is derived from an EMBL/GenBank/DDBJ whole genome shotgun (WGS) entry which is preliminary data.</text>
</comment>
<organism evidence="1 2">
    <name type="scientific">Nibea albiflora</name>
    <name type="common">Yellow drum</name>
    <name type="synonym">Corvina albiflora</name>
    <dbReference type="NCBI Taxonomy" id="240163"/>
    <lineage>
        <taxon>Eukaryota</taxon>
        <taxon>Metazoa</taxon>
        <taxon>Chordata</taxon>
        <taxon>Craniata</taxon>
        <taxon>Vertebrata</taxon>
        <taxon>Euteleostomi</taxon>
        <taxon>Actinopterygii</taxon>
        <taxon>Neopterygii</taxon>
        <taxon>Teleostei</taxon>
        <taxon>Neoteleostei</taxon>
        <taxon>Acanthomorphata</taxon>
        <taxon>Eupercaria</taxon>
        <taxon>Sciaenidae</taxon>
        <taxon>Nibea</taxon>
    </lineage>
</organism>
<dbReference type="EMBL" id="CM024807">
    <property type="protein sequence ID" value="KAG8008518.1"/>
    <property type="molecule type" value="Genomic_DNA"/>
</dbReference>
<evidence type="ECO:0000313" key="1">
    <source>
        <dbReference type="EMBL" id="KAG8008518.1"/>
    </source>
</evidence>
<gene>
    <name evidence="1" type="ORF">GBF38_019711</name>
</gene>
<name>A0ACB7F3K9_NIBAL</name>
<keyword evidence="2" id="KW-1185">Reference proteome</keyword>